<organism evidence="2 3">
    <name type="scientific">Rangifer tarandus platyrhynchus</name>
    <name type="common">Svalbard reindeer</name>
    <dbReference type="NCBI Taxonomy" id="3082113"/>
    <lineage>
        <taxon>Eukaryota</taxon>
        <taxon>Metazoa</taxon>
        <taxon>Chordata</taxon>
        <taxon>Craniata</taxon>
        <taxon>Vertebrata</taxon>
        <taxon>Euteleostomi</taxon>
        <taxon>Mammalia</taxon>
        <taxon>Eutheria</taxon>
        <taxon>Laurasiatheria</taxon>
        <taxon>Artiodactyla</taxon>
        <taxon>Ruminantia</taxon>
        <taxon>Pecora</taxon>
        <taxon>Cervidae</taxon>
        <taxon>Odocoileinae</taxon>
        <taxon>Rangifer</taxon>
    </lineage>
</organism>
<evidence type="ECO:0000256" key="1">
    <source>
        <dbReference type="SAM" id="MobiDB-lite"/>
    </source>
</evidence>
<dbReference type="Proteomes" id="UP001176941">
    <property type="component" value="Chromosome 16"/>
</dbReference>
<protein>
    <submittedName>
        <fullName evidence="2">Uncharacterized protein</fullName>
    </submittedName>
</protein>
<evidence type="ECO:0000313" key="2">
    <source>
        <dbReference type="EMBL" id="CAI9158217.1"/>
    </source>
</evidence>
<reference evidence="2" key="1">
    <citation type="submission" date="2023-04" db="EMBL/GenBank/DDBJ databases">
        <authorList>
            <consortium name="ELIXIR-Norway"/>
        </authorList>
    </citation>
    <scope>NUCLEOTIDE SEQUENCE [LARGE SCALE GENOMIC DNA]</scope>
</reference>
<keyword evidence="3" id="KW-1185">Reference proteome</keyword>
<accession>A0ABN8YCE0</accession>
<gene>
    <name evidence="2" type="ORF">MRATA1EN1_LOCUS7179</name>
</gene>
<proteinExistence type="predicted"/>
<feature type="region of interest" description="Disordered" evidence="1">
    <location>
        <begin position="24"/>
        <end position="57"/>
    </location>
</feature>
<sequence length="70" mass="6929">MGWSGGRHRCGALARVAPQDAWAPVAGVSSSGGSPALDEGPLETGCPSPPGTGHCSSASLELASLQKARE</sequence>
<name>A0ABN8YCE0_RANTA</name>
<evidence type="ECO:0000313" key="3">
    <source>
        <dbReference type="Proteomes" id="UP001176941"/>
    </source>
</evidence>
<dbReference type="EMBL" id="OX459952">
    <property type="protein sequence ID" value="CAI9158217.1"/>
    <property type="molecule type" value="Genomic_DNA"/>
</dbReference>
<feature type="compositionally biased region" description="Low complexity" evidence="1">
    <location>
        <begin position="24"/>
        <end position="36"/>
    </location>
</feature>